<dbReference type="OrthoDB" id="3590172at2"/>
<evidence type="ECO:0000313" key="2">
    <source>
        <dbReference type="Proteomes" id="UP000251800"/>
    </source>
</evidence>
<proteinExistence type="predicted"/>
<dbReference type="SUPFAM" id="SSF53649">
    <property type="entry name" value="Alkaline phosphatase-like"/>
    <property type="match status" value="1"/>
</dbReference>
<dbReference type="AlphaFoldDB" id="A0A363ULL4"/>
<dbReference type="Gene3D" id="3.40.720.10">
    <property type="entry name" value="Alkaline Phosphatase, subunit A"/>
    <property type="match status" value="1"/>
</dbReference>
<name>A0A363ULL4_9GAMM</name>
<dbReference type="Proteomes" id="UP000251800">
    <property type="component" value="Unassembled WGS sequence"/>
</dbReference>
<evidence type="ECO:0008006" key="3">
    <source>
        <dbReference type="Google" id="ProtNLM"/>
    </source>
</evidence>
<evidence type="ECO:0000313" key="1">
    <source>
        <dbReference type="EMBL" id="PWN56301.1"/>
    </source>
</evidence>
<dbReference type="EMBL" id="QEQK01000006">
    <property type="protein sequence ID" value="PWN56301.1"/>
    <property type="molecule type" value="Genomic_DNA"/>
</dbReference>
<dbReference type="RefSeq" id="WP_109720072.1">
    <property type="nucleotide sequence ID" value="NZ_QEQK01000006.1"/>
</dbReference>
<organism evidence="1 2">
    <name type="scientific">Abyssibacter profundi</name>
    <dbReference type="NCBI Taxonomy" id="2182787"/>
    <lineage>
        <taxon>Bacteria</taxon>
        <taxon>Pseudomonadati</taxon>
        <taxon>Pseudomonadota</taxon>
        <taxon>Gammaproteobacteria</taxon>
        <taxon>Chromatiales</taxon>
        <taxon>Oceanococcaceae</taxon>
        <taxon>Abyssibacter</taxon>
    </lineage>
</organism>
<accession>A0A363ULL4</accession>
<gene>
    <name evidence="1" type="ORF">DEH80_08535</name>
</gene>
<dbReference type="InterPro" id="IPR017850">
    <property type="entry name" value="Alkaline_phosphatase_core_sf"/>
</dbReference>
<dbReference type="InterPro" id="IPR002591">
    <property type="entry name" value="Phosphodiest/P_Trfase"/>
</dbReference>
<reference evidence="1 2" key="1">
    <citation type="submission" date="2018-05" db="EMBL/GenBank/DDBJ databases">
        <title>Abyssibacter profundi OUC007T gen. nov., sp. nov, a marine bacterium isolated from seawater of the Mariana Trench.</title>
        <authorList>
            <person name="Zhou S."/>
        </authorList>
    </citation>
    <scope>NUCLEOTIDE SEQUENCE [LARGE SCALE GENOMIC DNA]</scope>
    <source>
        <strain evidence="1 2">OUC007</strain>
    </source>
</reference>
<keyword evidence="2" id="KW-1185">Reference proteome</keyword>
<sequence>MPNTQQLLIIGVDAGSPELFSQWMESGDLPNLAALRDRSCWGEVQSPYALEAGAVWPVFHSGRLPGRQPQYDGRRYFGRHDYRDHWYELDETPPPVWRQLSDQGVDCLLIDPPYLRLDPEMRGTMVVDWGGHVPADGRQFRLSTVPEAVADDILAAIGPDPTGGVSCDRQAPESIEDLRAFIERYQTRLQKKAELTVHLMRTRQWDLAMSVFTDLHCTGHHVWHINDRSHPQYDPRVEAALGEPLRDCYRLFDRALGQILAEVGEQTNVMLFGSHGMGPQYSGTGLLDRVLLTLDQGRPAARSRSWKASARAVWQTLPVEWRARMKHLRKPFEGKLHPPRFLGNHAERRFFEVYANNASGGVRINLKGREAKGRVEPADYPALTERLQRQLRALINVDSGEPLVDDVIVTRDHYDGEYLEALPDLLVVWNRNQPIRAVHSEATGTIVQETVDGRTGDHTPKGIYLLSGPAVSGHGQGDVIRAQDFAPTLAAFFGCQLSATDGAAQPLLRRVGPS</sequence>
<dbReference type="Pfam" id="PF01663">
    <property type="entry name" value="Phosphodiest"/>
    <property type="match status" value="1"/>
</dbReference>
<protein>
    <recommendedName>
        <fullName evidence="3">Nucleotide pyrophosphatase</fullName>
    </recommendedName>
</protein>
<comment type="caution">
    <text evidence="1">The sequence shown here is derived from an EMBL/GenBank/DDBJ whole genome shotgun (WGS) entry which is preliminary data.</text>
</comment>